<keyword evidence="2" id="KW-1185">Reference proteome</keyword>
<gene>
    <name evidence="1" type="ORF">PK35_07490</name>
</gene>
<dbReference type="PATRIC" id="fig|1382798.3.peg.2836"/>
<evidence type="ECO:0000313" key="2">
    <source>
        <dbReference type="Proteomes" id="UP000032361"/>
    </source>
</evidence>
<protein>
    <recommendedName>
        <fullName evidence="3">Fn3-like domain-containing protein</fullName>
    </recommendedName>
</protein>
<accession>A0A0D7W4U8</accession>
<reference evidence="1 2" key="1">
    <citation type="journal article" date="2015" name="Antonie Van Leeuwenhoek">
        <title>Tamlana nanhaiensis sp. nov., isolated from surface seawater collected from the South China Sea.</title>
        <authorList>
            <person name="Liu X."/>
            <person name="Lai Q."/>
            <person name="Du Y."/>
            <person name="Li G."/>
            <person name="Sun F."/>
            <person name="Shao Z."/>
        </authorList>
    </citation>
    <scope>NUCLEOTIDE SEQUENCE [LARGE SCALE GENOMIC DNA]</scope>
    <source>
        <strain evidence="1 2">FHC16</strain>
    </source>
</reference>
<dbReference type="EMBL" id="JTDV01000005">
    <property type="protein sequence ID" value="KJD32817.1"/>
    <property type="molecule type" value="Genomic_DNA"/>
</dbReference>
<dbReference type="AlphaFoldDB" id="A0A0D7W4U8"/>
<sequence length="175" mass="19567">MKPFTIILFTFLSVLPLKKQTYFNTTIQNCEATLKVVKDRNAKSVFGDRPTKFDLTLTNTSASRTTFKIYTEKSKESCGKNSYLKSSSKKLQNEDLNVSFVNPTTGKTSQDKSSGLNEFTLNAGESKTFEIFVQAKEDTPYYSWGCIDVKAESASCNSIIATTKLSIYIPDPTEE</sequence>
<dbReference type="RefSeq" id="WP_117624659.1">
    <property type="nucleotide sequence ID" value="NZ_JTDV01000005.1"/>
</dbReference>
<evidence type="ECO:0008006" key="3">
    <source>
        <dbReference type="Google" id="ProtNLM"/>
    </source>
</evidence>
<evidence type="ECO:0000313" key="1">
    <source>
        <dbReference type="EMBL" id="KJD32817.1"/>
    </source>
</evidence>
<dbReference type="OrthoDB" id="1356197at2"/>
<dbReference type="Proteomes" id="UP000032361">
    <property type="component" value="Unassembled WGS sequence"/>
</dbReference>
<organism evidence="1 2">
    <name type="scientific">Neotamlana nanhaiensis</name>
    <dbReference type="NCBI Taxonomy" id="1382798"/>
    <lineage>
        <taxon>Bacteria</taxon>
        <taxon>Pseudomonadati</taxon>
        <taxon>Bacteroidota</taxon>
        <taxon>Flavobacteriia</taxon>
        <taxon>Flavobacteriales</taxon>
        <taxon>Flavobacteriaceae</taxon>
        <taxon>Neotamlana</taxon>
    </lineage>
</organism>
<proteinExistence type="predicted"/>
<name>A0A0D7W4U8_9FLAO</name>
<comment type="caution">
    <text evidence="1">The sequence shown here is derived from an EMBL/GenBank/DDBJ whole genome shotgun (WGS) entry which is preliminary data.</text>
</comment>